<dbReference type="SMART" id="SM00116">
    <property type="entry name" value="CBS"/>
    <property type="match status" value="2"/>
</dbReference>
<sequence>MREHWIVADVMTTHVLTVDEETPFKEIVQHLADWRVSAVPVIDTHRRVLGVVSETDLLCKEQFQVAWKSRKRARRSSRKVHAKATGTKARELMTAPAITVHPEASLPAAARRMADHDVTRLIVVDDEGKLTGIVSRSDLIRVFLASDEELQRRVTRRIVRYALWDDPFTIHVEAHGGVVTLSGELELRSLVETTVRLTRTIDGVVDVVDNLRYAVDDTLLPPFHAAMS</sequence>
<keyword evidence="1" id="KW-0677">Repeat</keyword>
<dbReference type="InterPro" id="IPR000644">
    <property type="entry name" value="CBS_dom"/>
</dbReference>
<dbReference type="CDD" id="cd04586">
    <property type="entry name" value="CBS_pair_BON_assoc"/>
    <property type="match status" value="1"/>
</dbReference>
<comment type="caution">
    <text evidence="5">The sequence shown here is derived from an EMBL/GenBank/DDBJ whole genome shotgun (WGS) entry which is preliminary data.</text>
</comment>
<evidence type="ECO:0000259" key="4">
    <source>
        <dbReference type="PROSITE" id="PS51371"/>
    </source>
</evidence>
<dbReference type="Proteomes" id="UP000460435">
    <property type="component" value="Unassembled WGS sequence"/>
</dbReference>
<feature type="domain" description="BON" evidence="3">
    <location>
        <begin position="146"/>
        <end position="215"/>
    </location>
</feature>
<gene>
    <name evidence="5" type="ORF">F7O44_03855</name>
</gene>
<dbReference type="InterPro" id="IPR007055">
    <property type="entry name" value="BON_dom"/>
</dbReference>
<dbReference type="Pfam" id="PF04972">
    <property type="entry name" value="BON"/>
    <property type="match status" value="1"/>
</dbReference>
<evidence type="ECO:0000256" key="2">
    <source>
        <dbReference type="PROSITE-ProRule" id="PRU00703"/>
    </source>
</evidence>
<evidence type="ECO:0000313" key="6">
    <source>
        <dbReference type="Proteomes" id="UP000460435"/>
    </source>
</evidence>
<organism evidence="5 6">
    <name type="scientific">Phytoactinopolyspora mesophila</name>
    <dbReference type="NCBI Taxonomy" id="2650750"/>
    <lineage>
        <taxon>Bacteria</taxon>
        <taxon>Bacillati</taxon>
        <taxon>Actinomycetota</taxon>
        <taxon>Actinomycetes</taxon>
        <taxon>Jiangellales</taxon>
        <taxon>Jiangellaceae</taxon>
        <taxon>Phytoactinopolyspora</taxon>
    </lineage>
</organism>
<reference evidence="5 6" key="1">
    <citation type="submission" date="2019-11" db="EMBL/GenBank/DDBJ databases">
        <authorList>
            <person name="Li X.-J."/>
            <person name="Feng X.-M."/>
        </authorList>
    </citation>
    <scope>NUCLEOTIDE SEQUENCE [LARGE SCALE GENOMIC DNA]</scope>
    <source>
        <strain evidence="5 6">XMNu-373</strain>
    </source>
</reference>
<protein>
    <submittedName>
        <fullName evidence="5">CBS domain-containing protein</fullName>
    </submittedName>
</protein>
<dbReference type="InterPro" id="IPR017080">
    <property type="entry name" value="UCP036990_CBS_BON"/>
</dbReference>
<dbReference type="Gene3D" id="3.30.1340.30">
    <property type="match status" value="1"/>
</dbReference>
<evidence type="ECO:0000313" key="5">
    <source>
        <dbReference type="EMBL" id="NDL56206.1"/>
    </source>
</evidence>
<dbReference type="PROSITE" id="PS51371">
    <property type="entry name" value="CBS"/>
    <property type="match status" value="2"/>
</dbReference>
<evidence type="ECO:0000256" key="1">
    <source>
        <dbReference type="ARBA" id="ARBA00022737"/>
    </source>
</evidence>
<dbReference type="Pfam" id="PF00571">
    <property type="entry name" value="CBS"/>
    <property type="match status" value="2"/>
</dbReference>
<dbReference type="EMBL" id="WLZY01000001">
    <property type="protein sequence ID" value="NDL56206.1"/>
    <property type="molecule type" value="Genomic_DNA"/>
</dbReference>
<dbReference type="Gene3D" id="3.10.580.10">
    <property type="entry name" value="CBS-domain"/>
    <property type="match status" value="1"/>
</dbReference>
<dbReference type="AlphaFoldDB" id="A0A7K3LYV7"/>
<name>A0A7K3LYV7_9ACTN</name>
<feature type="domain" description="CBS" evidence="4">
    <location>
        <begin position="93"/>
        <end position="149"/>
    </location>
</feature>
<proteinExistence type="predicted"/>
<evidence type="ECO:0000259" key="3">
    <source>
        <dbReference type="PROSITE" id="PS50914"/>
    </source>
</evidence>
<dbReference type="PANTHER" id="PTHR48108">
    <property type="entry name" value="CBS DOMAIN-CONTAINING PROTEIN CBSX2, CHLOROPLASTIC"/>
    <property type="match status" value="1"/>
</dbReference>
<keyword evidence="6" id="KW-1185">Reference proteome</keyword>
<dbReference type="PIRSF" id="PIRSF036990">
    <property type="entry name" value="UCP036990_CBS_BON"/>
    <property type="match status" value="1"/>
</dbReference>
<dbReference type="PROSITE" id="PS50914">
    <property type="entry name" value="BON"/>
    <property type="match status" value="1"/>
</dbReference>
<dbReference type="RefSeq" id="WP_162448823.1">
    <property type="nucleotide sequence ID" value="NZ_WLZY01000001.1"/>
</dbReference>
<keyword evidence="2" id="KW-0129">CBS domain</keyword>
<dbReference type="InterPro" id="IPR046342">
    <property type="entry name" value="CBS_dom_sf"/>
</dbReference>
<dbReference type="PANTHER" id="PTHR48108:SF6">
    <property type="entry name" value="CBS DOMAIN-CONTAINING PROTEIN CBSX1, CHLOROPLASTIC"/>
    <property type="match status" value="1"/>
</dbReference>
<feature type="domain" description="CBS" evidence="4">
    <location>
        <begin position="11"/>
        <end position="69"/>
    </location>
</feature>
<dbReference type="InterPro" id="IPR051462">
    <property type="entry name" value="CBS_domain-containing"/>
</dbReference>
<accession>A0A7K3LYV7</accession>
<dbReference type="SUPFAM" id="SSF54631">
    <property type="entry name" value="CBS-domain pair"/>
    <property type="match status" value="1"/>
</dbReference>